<gene>
    <name evidence="1" type="ORF">GUH15_26040</name>
</gene>
<dbReference type="Proteomes" id="UP000653002">
    <property type="component" value="Unassembled WGS sequence"/>
</dbReference>
<dbReference type="EMBL" id="JAABFR010002228">
    <property type="protein sequence ID" value="MBD4339443.1"/>
    <property type="molecule type" value="Genomic_DNA"/>
</dbReference>
<dbReference type="AlphaFoldDB" id="A0A7U2LU06"/>
<organism evidence="1 2">
    <name type="scientific">Xanthomonas citri pv. citri</name>
    <dbReference type="NCBI Taxonomy" id="611301"/>
    <lineage>
        <taxon>Bacteria</taxon>
        <taxon>Pseudomonadati</taxon>
        <taxon>Pseudomonadota</taxon>
        <taxon>Gammaproteobacteria</taxon>
        <taxon>Lysobacterales</taxon>
        <taxon>Lysobacteraceae</taxon>
        <taxon>Xanthomonas</taxon>
    </lineage>
</organism>
<evidence type="ECO:0000313" key="1">
    <source>
        <dbReference type="EMBL" id="MBD4339443.1"/>
    </source>
</evidence>
<name>A0A7U2LU06_XANCI</name>
<comment type="caution">
    <text evidence="1">The sequence shown here is derived from an EMBL/GenBank/DDBJ whole genome shotgun (WGS) entry which is preliminary data.</text>
</comment>
<proteinExistence type="predicted"/>
<evidence type="ECO:0000313" key="2">
    <source>
        <dbReference type="Proteomes" id="UP000653002"/>
    </source>
</evidence>
<protein>
    <submittedName>
        <fullName evidence="1">Uncharacterized protein</fullName>
    </submittedName>
</protein>
<accession>A0A7U2LU06</accession>
<reference evidence="1" key="1">
    <citation type="submission" date="2020-01" db="EMBL/GenBank/DDBJ databases">
        <authorList>
            <person name="Richard D."/>
        </authorList>
    </citation>
    <scope>NUCLEOTIDE SEQUENCE</scope>
    <source>
        <strain evidence="1">JP541</strain>
    </source>
</reference>
<sequence length="119" mass="13011">MRAEQPVTKPAKRRGAMSIVRSVGSATIWIGLLIALAVAINVLGIRAVGGAAAWEQWLRAHAGFFLAWRILLYTVAILFWRRLSVRLQQAGAGVEELARIRRVEIAAVLAVLLLEASNL</sequence>